<name>A0A0F7CKU4_9CREN</name>
<dbReference type="EMBL" id="CP009961">
    <property type="protein sequence ID" value="AKG38266.1"/>
    <property type="molecule type" value="Genomic_DNA"/>
</dbReference>
<keyword evidence="1" id="KW-0472">Membrane</keyword>
<dbReference type="RefSeq" id="WP_052883630.1">
    <property type="nucleotide sequence ID" value="NZ_CP009961.1"/>
</dbReference>
<feature type="transmembrane region" description="Helical" evidence="1">
    <location>
        <begin position="146"/>
        <end position="165"/>
    </location>
</feature>
<evidence type="ECO:0000256" key="1">
    <source>
        <dbReference type="SAM" id="Phobius"/>
    </source>
</evidence>
<keyword evidence="1" id="KW-0812">Transmembrane</keyword>
<organism evidence="2 3">
    <name type="scientific">Infirmifilum uzonense</name>
    <dbReference type="NCBI Taxonomy" id="1550241"/>
    <lineage>
        <taxon>Archaea</taxon>
        <taxon>Thermoproteota</taxon>
        <taxon>Thermoprotei</taxon>
        <taxon>Thermofilales</taxon>
        <taxon>Thermofilaceae</taxon>
        <taxon>Infirmifilum</taxon>
    </lineage>
</organism>
<feature type="transmembrane region" description="Helical" evidence="1">
    <location>
        <begin position="47"/>
        <end position="70"/>
    </location>
</feature>
<reference evidence="2 3" key="1">
    <citation type="journal article" date="2015" name="Stand. Genomic Sci.">
        <title>Complete genome sequence of and proposal of Thermofilum uzonense sp. nov. a novel hyperthermophilic crenarchaeon and emended description of the genus Thermofilum.</title>
        <authorList>
            <person name="Toshchakov S.V."/>
            <person name="Korzhenkov A.A."/>
            <person name="Samarov N.I."/>
            <person name="Mazunin I.O."/>
            <person name="Mozhey O.I."/>
            <person name="Shmyr I.S."/>
            <person name="Derbikova K.S."/>
            <person name="Taranov E.A."/>
            <person name="Dominova I.N."/>
            <person name="Bonch-Osmolovskaya E.A."/>
            <person name="Patrushev M.V."/>
            <person name="Podosokorskaya O.A."/>
            <person name="Kublanov I.V."/>
        </authorList>
    </citation>
    <scope>NUCLEOTIDE SEQUENCE [LARGE SCALE GENOMIC DNA]</scope>
    <source>
        <strain evidence="2 3">1807-2</strain>
    </source>
</reference>
<feature type="transmembrane region" description="Helical" evidence="1">
    <location>
        <begin position="14"/>
        <end position="35"/>
    </location>
</feature>
<dbReference type="PATRIC" id="fig|1550241.5.peg.362"/>
<feature type="transmembrane region" description="Helical" evidence="1">
    <location>
        <begin position="111"/>
        <end position="134"/>
    </location>
</feature>
<accession>A0A0F7CKU4</accession>
<dbReference type="HOGENOM" id="CLU_1381486_0_0_2"/>
<feature type="transmembrane region" description="Helical" evidence="1">
    <location>
        <begin position="82"/>
        <end position="99"/>
    </location>
</feature>
<dbReference type="Proteomes" id="UP000067434">
    <property type="component" value="Chromosome"/>
</dbReference>
<evidence type="ECO:0000313" key="2">
    <source>
        <dbReference type="EMBL" id="AKG38266.1"/>
    </source>
</evidence>
<dbReference type="OrthoDB" id="373192at2157"/>
<gene>
    <name evidence="2" type="ORF">MA03_01775</name>
</gene>
<evidence type="ECO:0008006" key="4">
    <source>
        <dbReference type="Google" id="ProtNLM"/>
    </source>
</evidence>
<evidence type="ECO:0000313" key="3">
    <source>
        <dbReference type="Proteomes" id="UP000067434"/>
    </source>
</evidence>
<keyword evidence="3" id="KW-1185">Reference proteome</keyword>
<dbReference type="AlphaFoldDB" id="A0A0F7CKU4"/>
<dbReference type="STRING" id="1550241.MA03_01775"/>
<dbReference type="GeneID" id="25400920"/>
<sequence length="197" mass="21409">MSSEIKEISPTGKAIIAVVLIPTIAALNYVGGVIVEALKAPIWGDTWATILGTLIGGFWVGAIGGFLYNIIMALTVWGLPSWIWGFANVAIALIAYFMMKMGWTDLKKPMTWIAMIVLYGILYPAFTTAISILVFGGGPLYKPLAAAVYTAVLSSTGNFVLANYVQNMFTEIIDKPISFIISVIIAQRIPKRFILAR</sequence>
<dbReference type="KEGG" id="thf:MA03_01775"/>
<protein>
    <recommendedName>
        <fullName evidence="4">ECF transporter S component</fullName>
    </recommendedName>
</protein>
<keyword evidence="1" id="KW-1133">Transmembrane helix</keyword>
<proteinExistence type="predicted"/>